<dbReference type="Pfam" id="PF01636">
    <property type="entry name" value="APH"/>
    <property type="match status" value="1"/>
</dbReference>
<organism evidence="3 4">
    <name type="scientific">Pyricularia grisea</name>
    <name type="common">Crabgrass-specific blast fungus</name>
    <name type="synonym">Magnaporthe grisea</name>
    <dbReference type="NCBI Taxonomy" id="148305"/>
    <lineage>
        <taxon>Eukaryota</taxon>
        <taxon>Fungi</taxon>
        <taxon>Dikarya</taxon>
        <taxon>Ascomycota</taxon>
        <taxon>Pezizomycotina</taxon>
        <taxon>Sordariomycetes</taxon>
        <taxon>Sordariomycetidae</taxon>
        <taxon>Magnaporthales</taxon>
        <taxon>Pyriculariaceae</taxon>
        <taxon>Pyricularia</taxon>
    </lineage>
</organism>
<dbReference type="SUPFAM" id="SSF56112">
    <property type="entry name" value="Protein kinase-like (PK-like)"/>
    <property type="match status" value="1"/>
</dbReference>
<evidence type="ECO:0000313" key="3">
    <source>
        <dbReference type="Proteomes" id="UP000515153"/>
    </source>
</evidence>
<dbReference type="GeneID" id="41963597"/>
<accession>A0A6P8AWA8</accession>
<gene>
    <name evidence="4" type="ORF">PgNI_08694</name>
</gene>
<evidence type="ECO:0000259" key="2">
    <source>
        <dbReference type="Pfam" id="PF01636"/>
    </source>
</evidence>
<proteinExistence type="predicted"/>
<reference evidence="3 4" key="1">
    <citation type="journal article" date="2019" name="Mol. Biol. Evol.">
        <title>Blast fungal genomes show frequent chromosomal changes, gene gains and losses, and effector gene turnover.</title>
        <authorList>
            <person name="Gomez Luciano L.B."/>
            <person name="Jason Tsai I."/>
            <person name="Chuma I."/>
            <person name="Tosa Y."/>
            <person name="Chen Y.H."/>
            <person name="Li J.Y."/>
            <person name="Li M.Y."/>
            <person name="Jade Lu M.Y."/>
            <person name="Nakayashiki H."/>
            <person name="Li W.H."/>
        </authorList>
    </citation>
    <scope>NUCLEOTIDE SEQUENCE [LARGE SCALE GENOMIC DNA]</scope>
    <source>
        <strain evidence="3 4">NI907</strain>
    </source>
</reference>
<name>A0A6P8AWA8_PYRGI</name>
<dbReference type="PANTHER" id="PTHR21310:SF15">
    <property type="entry name" value="AMINOGLYCOSIDE PHOSPHOTRANSFERASE DOMAIN-CONTAINING PROTEIN"/>
    <property type="match status" value="1"/>
</dbReference>
<feature type="compositionally biased region" description="Polar residues" evidence="1">
    <location>
        <begin position="239"/>
        <end position="249"/>
    </location>
</feature>
<sequence>MGPPTNLELNAKREEHCIQVTPERKYYRYADTWVKRSLKPSEWQKHGGYMFVPKFSTERILNEGACLAFLAEHTEIPVPRIYACFEDDGAAYLITEFVEGTPMSQLPPEQQKHVVVELEQHLATLKDITSPNWGGPTGHVLPPYRVMRRSKGHPWHMRPRDEDSLVFCHNDLSASNVLVDPYTLKINAIVDWEYAGFYPPEFDSPFYLRAGPPVALQGEYDDVDELCRMIDSERVYLENQQHTAPQTPVTPYGPPGARGSGQSASGANGQQQQQQQQHQKQQHQREHQREQQSGPNGGSMRGLGPPPQAQFAHQGNNQNGGNGGQQQQQQQQQQGMGGRPFLGPAGSFTAQRSISPGLHAQRAMSPALHAQRAVSPGVAHAYSGQNGHGGQNGQNGNGPYAQ</sequence>
<dbReference type="InterPro" id="IPR011009">
    <property type="entry name" value="Kinase-like_dom_sf"/>
</dbReference>
<keyword evidence="3" id="KW-1185">Reference proteome</keyword>
<dbReference type="PANTHER" id="PTHR21310">
    <property type="entry name" value="AMINOGLYCOSIDE PHOSPHOTRANSFERASE-RELATED-RELATED"/>
    <property type="match status" value="1"/>
</dbReference>
<feature type="compositionally biased region" description="Low complexity" evidence="1">
    <location>
        <begin position="325"/>
        <end position="334"/>
    </location>
</feature>
<dbReference type="InterPro" id="IPR051678">
    <property type="entry name" value="AGP_Transferase"/>
</dbReference>
<feature type="domain" description="Aminoglycoside phosphotransferase" evidence="2">
    <location>
        <begin position="54"/>
        <end position="203"/>
    </location>
</feature>
<protein>
    <recommendedName>
        <fullName evidence="2">Aminoglycoside phosphotransferase domain-containing protein</fullName>
    </recommendedName>
</protein>
<dbReference type="KEGG" id="pgri:PgNI_08694"/>
<dbReference type="AlphaFoldDB" id="A0A6P8AWA8"/>
<reference evidence="4" key="2">
    <citation type="submission" date="2019-10" db="EMBL/GenBank/DDBJ databases">
        <authorList>
            <consortium name="NCBI Genome Project"/>
        </authorList>
    </citation>
    <scope>NUCLEOTIDE SEQUENCE</scope>
    <source>
        <strain evidence="4">NI907</strain>
    </source>
</reference>
<feature type="compositionally biased region" description="Gly residues" evidence="1">
    <location>
        <begin position="386"/>
        <end position="396"/>
    </location>
</feature>
<feature type="region of interest" description="Disordered" evidence="1">
    <location>
        <begin position="239"/>
        <end position="402"/>
    </location>
</feature>
<dbReference type="Gene3D" id="3.90.1200.10">
    <property type="match status" value="1"/>
</dbReference>
<dbReference type="InterPro" id="IPR002575">
    <property type="entry name" value="Aminoglycoside_PTrfase"/>
</dbReference>
<dbReference type="Proteomes" id="UP000515153">
    <property type="component" value="Chromosome V"/>
</dbReference>
<feature type="compositionally biased region" description="Low complexity" evidence="1">
    <location>
        <begin position="255"/>
        <end position="279"/>
    </location>
</feature>
<evidence type="ECO:0000256" key="1">
    <source>
        <dbReference type="SAM" id="MobiDB-lite"/>
    </source>
</evidence>
<evidence type="ECO:0000313" key="4">
    <source>
        <dbReference type="RefSeq" id="XP_030979154.1"/>
    </source>
</evidence>
<dbReference type="CDD" id="cd05120">
    <property type="entry name" value="APH_ChoK_like"/>
    <property type="match status" value="1"/>
</dbReference>
<dbReference type="RefSeq" id="XP_030979154.1">
    <property type="nucleotide sequence ID" value="XM_031128689.1"/>
</dbReference>
<reference evidence="4" key="3">
    <citation type="submission" date="2025-08" db="UniProtKB">
        <authorList>
            <consortium name="RefSeq"/>
        </authorList>
    </citation>
    <scope>IDENTIFICATION</scope>
    <source>
        <strain evidence="4">NI907</strain>
    </source>
</reference>